<evidence type="ECO:0000313" key="2">
    <source>
        <dbReference type="EMBL" id="MFD1226794.1"/>
    </source>
</evidence>
<keyword evidence="3" id="KW-1185">Reference proteome</keyword>
<name>A0ABW3V2S3_9HYPH</name>
<sequence>MSHDATSWALKQRGFKPATKLVLWHLCDRYHPDHGCFPSQDTLANDCEMSRSALNDHLAVLEQAGLILREQRRDRHSRKQISTYYRFAFQIDFPCPKSGHGQGEAVSGKQLEPCPENDESRVRNSDTNLVREPVIEPVTERERGSEPESKETRKANEKAFKKAFSSWPTWLTDSEPGAYRAWHSLSIDERQLACEEIGRYVEASRATGRKHICSFAVYLCEKRWEKLPAPAQVAANAPAQAAPFGKMWAARVYELLLAGVTHVGQLTALEQRMVEAGTFSVEHLLAEKQIKFGFPAVNDLFERAAGRRGALVPAYLQAMAERMTAVKVGGDLWQAWVAAHAVHGWPWLPNTGTVEYVYLPEGGPEALEELQALLRGIEK</sequence>
<protein>
    <submittedName>
        <fullName evidence="2">Helix-turn-helix domain-containing protein</fullName>
    </submittedName>
</protein>
<accession>A0ABW3V2S3</accession>
<feature type="region of interest" description="Disordered" evidence="1">
    <location>
        <begin position="99"/>
        <end position="156"/>
    </location>
</feature>
<evidence type="ECO:0000256" key="1">
    <source>
        <dbReference type="SAM" id="MobiDB-lite"/>
    </source>
</evidence>
<evidence type="ECO:0000313" key="3">
    <source>
        <dbReference type="Proteomes" id="UP001597263"/>
    </source>
</evidence>
<feature type="compositionally biased region" description="Basic and acidic residues" evidence="1">
    <location>
        <begin position="138"/>
        <end position="156"/>
    </location>
</feature>
<dbReference type="Proteomes" id="UP001597263">
    <property type="component" value="Unassembled WGS sequence"/>
</dbReference>
<proteinExistence type="predicted"/>
<dbReference type="SUPFAM" id="SSF46785">
    <property type="entry name" value="Winged helix' DNA-binding domain"/>
    <property type="match status" value="1"/>
</dbReference>
<dbReference type="EMBL" id="JBHTMA010000033">
    <property type="protein sequence ID" value="MFD1226794.1"/>
    <property type="molecule type" value="Genomic_DNA"/>
</dbReference>
<dbReference type="InterPro" id="IPR036390">
    <property type="entry name" value="WH_DNA-bd_sf"/>
</dbReference>
<reference evidence="3" key="1">
    <citation type="journal article" date="2019" name="Int. J. Syst. Evol. Microbiol.">
        <title>The Global Catalogue of Microorganisms (GCM) 10K type strain sequencing project: providing services to taxonomists for standard genome sequencing and annotation.</title>
        <authorList>
            <consortium name="The Broad Institute Genomics Platform"/>
            <consortium name="The Broad Institute Genome Sequencing Center for Infectious Disease"/>
            <person name="Wu L."/>
            <person name="Ma J."/>
        </authorList>
    </citation>
    <scope>NUCLEOTIDE SEQUENCE [LARGE SCALE GENOMIC DNA]</scope>
    <source>
        <strain evidence="3">CCUG 49584</strain>
    </source>
</reference>
<dbReference type="Gene3D" id="1.10.10.10">
    <property type="entry name" value="Winged helix-like DNA-binding domain superfamily/Winged helix DNA-binding domain"/>
    <property type="match status" value="1"/>
</dbReference>
<comment type="caution">
    <text evidence="2">The sequence shown here is derived from an EMBL/GenBank/DDBJ whole genome shotgun (WGS) entry which is preliminary data.</text>
</comment>
<dbReference type="Pfam" id="PF13730">
    <property type="entry name" value="HTH_36"/>
    <property type="match status" value="1"/>
</dbReference>
<organism evidence="2 3">
    <name type="scientific">Pseudochrobactrum kiredjianiae</name>
    <dbReference type="NCBI Taxonomy" id="386305"/>
    <lineage>
        <taxon>Bacteria</taxon>
        <taxon>Pseudomonadati</taxon>
        <taxon>Pseudomonadota</taxon>
        <taxon>Alphaproteobacteria</taxon>
        <taxon>Hyphomicrobiales</taxon>
        <taxon>Brucellaceae</taxon>
        <taxon>Pseudochrobactrum</taxon>
    </lineage>
</organism>
<gene>
    <name evidence="2" type="ORF">ACFQ35_06470</name>
</gene>
<dbReference type="InterPro" id="IPR036388">
    <property type="entry name" value="WH-like_DNA-bd_sf"/>
</dbReference>
<dbReference type="RefSeq" id="WP_289387465.1">
    <property type="nucleotide sequence ID" value="NZ_JAUCBM010000005.1"/>
</dbReference>